<reference evidence="2 3" key="1">
    <citation type="submission" date="2017-04" db="EMBL/GenBank/DDBJ databases">
        <title>Draft Aigarchaeota genome from a New Zealand hot spring.</title>
        <authorList>
            <person name="Reysenbach A.-L."/>
            <person name="Donaho J.A."/>
            <person name="Gerhart J."/>
            <person name="Kelley J.F."/>
            <person name="Kouba K."/>
            <person name="Podar M."/>
            <person name="Stott M."/>
        </authorList>
    </citation>
    <scope>NUCLEOTIDE SEQUENCE [LARGE SCALE GENOMIC DNA]</scope>
    <source>
        <strain evidence="2">NZ13_MG1</strain>
    </source>
</reference>
<gene>
    <name evidence="2" type="ORF">B9J98_00265</name>
</gene>
<feature type="domain" description="Arcadin 1" evidence="1">
    <location>
        <begin position="25"/>
        <end position="107"/>
    </location>
</feature>
<dbReference type="Pfam" id="PF18653">
    <property type="entry name" value="Arcadin_1"/>
    <property type="match status" value="1"/>
</dbReference>
<dbReference type="EMBL" id="NDWU01000001">
    <property type="protein sequence ID" value="PUA34317.1"/>
    <property type="molecule type" value="Genomic_DNA"/>
</dbReference>
<accession>A0A2R7YA85</accession>
<organism evidence="2 3">
    <name type="scientific">Candidatus Terraquivivens tikiterensis</name>
    <dbReference type="NCBI Taxonomy" id="1980982"/>
    <lineage>
        <taxon>Archaea</taxon>
        <taxon>Nitrososphaerota</taxon>
        <taxon>Candidatus Wolframiiraptoraceae</taxon>
        <taxon>Candidatus Terraquivivens</taxon>
    </lineage>
</organism>
<evidence type="ECO:0000259" key="1">
    <source>
        <dbReference type="Pfam" id="PF18653"/>
    </source>
</evidence>
<evidence type="ECO:0000313" key="3">
    <source>
        <dbReference type="Proteomes" id="UP000244066"/>
    </source>
</evidence>
<proteinExistence type="predicted"/>
<protein>
    <recommendedName>
        <fullName evidence="1">Arcadin 1 domain-containing protein</fullName>
    </recommendedName>
</protein>
<sequence>MVLVKVYRISSTSDPETGRPGRIVELVEVRRHGEKPGALTEEALMLQRLMQGVFLQMQSMGLLPHMREVIIPKMTLFLTEEEYEMLNVKLEVNYVYELQFKDGKITFIPA</sequence>
<name>A0A2R7YA85_9ARCH</name>
<dbReference type="InterPro" id="IPR040827">
    <property type="entry name" value="Arcadin_1"/>
</dbReference>
<comment type="caution">
    <text evidence="2">The sequence shown here is derived from an EMBL/GenBank/DDBJ whole genome shotgun (WGS) entry which is preliminary data.</text>
</comment>
<evidence type="ECO:0000313" key="2">
    <source>
        <dbReference type="EMBL" id="PUA34317.1"/>
    </source>
</evidence>
<dbReference type="AlphaFoldDB" id="A0A2R7YA85"/>
<dbReference type="Proteomes" id="UP000244066">
    <property type="component" value="Unassembled WGS sequence"/>
</dbReference>